<protein>
    <submittedName>
        <fullName evidence="1">Uncharacterized protein</fullName>
    </submittedName>
</protein>
<proteinExistence type="predicted"/>
<evidence type="ECO:0000313" key="1">
    <source>
        <dbReference type="EMBL" id="SFB66543.1"/>
    </source>
</evidence>
<name>A0A1I1D1Q2_RUMAL</name>
<dbReference type="AlphaFoldDB" id="A0A1I1D1Q2"/>
<dbReference type="EMBL" id="FOKQ01000001">
    <property type="protein sequence ID" value="SFB66543.1"/>
    <property type="molecule type" value="Genomic_DNA"/>
</dbReference>
<accession>A0A1I1D1Q2</accession>
<evidence type="ECO:0000313" key="2">
    <source>
        <dbReference type="Proteomes" id="UP000182192"/>
    </source>
</evidence>
<dbReference type="Proteomes" id="UP000182192">
    <property type="component" value="Unassembled WGS sequence"/>
</dbReference>
<organism evidence="1 2">
    <name type="scientific">Ruminococcus albus</name>
    <dbReference type="NCBI Taxonomy" id="1264"/>
    <lineage>
        <taxon>Bacteria</taxon>
        <taxon>Bacillati</taxon>
        <taxon>Bacillota</taxon>
        <taxon>Clostridia</taxon>
        <taxon>Eubacteriales</taxon>
        <taxon>Oscillospiraceae</taxon>
        <taxon>Ruminococcus</taxon>
    </lineage>
</organism>
<reference evidence="1 2" key="1">
    <citation type="submission" date="2016-10" db="EMBL/GenBank/DDBJ databases">
        <authorList>
            <person name="de Groot N.N."/>
        </authorList>
    </citation>
    <scope>NUCLEOTIDE SEQUENCE [LARGE SCALE GENOMIC DNA]</scope>
    <source>
        <strain evidence="1 2">AR67</strain>
    </source>
</reference>
<gene>
    <name evidence="1" type="ORF">SAMN02910406_00092</name>
</gene>
<sequence>MDDTEIQWCRKKTHDLTSSAQIRIMNGFAFLFMGNNGHARTLVTVIKVA</sequence>